<feature type="non-terminal residue" evidence="1">
    <location>
        <position position="52"/>
    </location>
</feature>
<dbReference type="EMBL" id="CAJNOG010008348">
    <property type="protein sequence ID" value="CAF1568554.1"/>
    <property type="molecule type" value="Genomic_DNA"/>
</dbReference>
<feature type="non-terminal residue" evidence="1">
    <location>
        <position position="1"/>
    </location>
</feature>
<comment type="caution">
    <text evidence="1">The sequence shown here is derived from an EMBL/GenBank/DDBJ whole genome shotgun (WGS) entry which is preliminary data.</text>
</comment>
<evidence type="ECO:0000313" key="1">
    <source>
        <dbReference type="EMBL" id="CAF1568554.1"/>
    </source>
</evidence>
<protein>
    <submittedName>
        <fullName evidence="1">Uncharacterized protein</fullName>
    </submittedName>
</protein>
<proteinExistence type="predicted"/>
<sequence length="52" mass="6267">IGPLARLQTWRDKKYRENDQEYNRKDNNIDLYALESEKCLPDYNGLCPFCQK</sequence>
<reference evidence="1" key="1">
    <citation type="submission" date="2021-02" db="EMBL/GenBank/DDBJ databases">
        <authorList>
            <person name="Nowell W R."/>
        </authorList>
    </citation>
    <scope>NUCLEOTIDE SEQUENCE</scope>
</reference>
<name>A0A815YBB2_9BILA</name>
<dbReference type="AlphaFoldDB" id="A0A815YBB2"/>
<evidence type="ECO:0000313" key="2">
    <source>
        <dbReference type="Proteomes" id="UP000663845"/>
    </source>
</evidence>
<accession>A0A815YBB2</accession>
<gene>
    <name evidence="1" type="ORF">JYZ213_LOCUS47242</name>
</gene>
<organism evidence="1 2">
    <name type="scientific">Adineta steineri</name>
    <dbReference type="NCBI Taxonomy" id="433720"/>
    <lineage>
        <taxon>Eukaryota</taxon>
        <taxon>Metazoa</taxon>
        <taxon>Spiralia</taxon>
        <taxon>Gnathifera</taxon>
        <taxon>Rotifera</taxon>
        <taxon>Eurotatoria</taxon>
        <taxon>Bdelloidea</taxon>
        <taxon>Adinetida</taxon>
        <taxon>Adinetidae</taxon>
        <taxon>Adineta</taxon>
    </lineage>
</organism>
<dbReference type="Proteomes" id="UP000663845">
    <property type="component" value="Unassembled WGS sequence"/>
</dbReference>